<accession>A0A564YJH1</accession>
<evidence type="ECO:0000313" key="1">
    <source>
        <dbReference type="EMBL" id="VUZ47467.1"/>
    </source>
</evidence>
<sequence>MAVLLNALKKTRKNIRRVFSGSDTVDDANDLHQLLSKDTLKWLLTVYSSVVSAGTYYVNEEDCTASELMRDLCKDLQKSMTDAYFPMSEAAEELLQILSTPNIQAVGTCITEIASGNFFTPSLPS</sequence>
<organism evidence="1 2">
    <name type="scientific">Hymenolepis diminuta</name>
    <name type="common">Rat tapeworm</name>
    <dbReference type="NCBI Taxonomy" id="6216"/>
    <lineage>
        <taxon>Eukaryota</taxon>
        <taxon>Metazoa</taxon>
        <taxon>Spiralia</taxon>
        <taxon>Lophotrochozoa</taxon>
        <taxon>Platyhelminthes</taxon>
        <taxon>Cestoda</taxon>
        <taxon>Eucestoda</taxon>
        <taxon>Cyclophyllidea</taxon>
        <taxon>Hymenolepididae</taxon>
        <taxon>Hymenolepis</taxon>
    </lineage>
</organism>
<evidence type="ECO:0000313" key="2">
    <source>
        <dbReference type="Proteomes" id="UP000321570"/>
    </source>
</evidence>
<dbReference type="EMBL" id="CABIJS010000244">
    <property type="protein sequence ID" value="VUZ47467.1"/>
    <property type="molecule type" value="Genomic_DNA"/>
</dbReference>
<gene>
    <name evidence="1" type="ORF">WMSIL1_LOCUS7131</name>
</gene>
<dbReference type="AlphaFoldDB" id="A0A564YJH1"/>
<protein>
    <submittedName>
        <fullName evidence="1">Uncharacterized protein</fullName>
    </submittedName>
</protein>
<keyword evidence="2" id="KW-1185">Reference proteome</keyword>
<name>A0A564YJH1_HYMDI</name>
<reference evidence="1 2" key="1">
    <citation type="submission" date="2019-07" db="EMBL/GenBank/DDBJ databases">
        <authorList>
            <person name="Jastrzebski P J."/>
            <person name="Paukszto L."/>
            <person name="Jastrzebski P J."/>
        </authorList>
    </citation>
    <scope>NUCLEOTIDE SEQUENCE [LARGE SCALE GENOMIC DNA]</scope>
    <source>
        <strain evidence="1 2">WMS-il1</strain>
    </source>
</reference>
<feature type="non-terminal residue" evidence="1">
    <location>
        <position position="125"/>
    </location>
</feature>
<dbReference type="Proteomes" id="UP000321570">
    <property type="component" value="Unassembled WGS sequence"/>
</dbReference>
<proteinExistence type="predicted"/>